<evidence type="ECO:0000256" key="4">
    <source>
        <dbReference type="ARBA" id="ARBA00023136"/>
    </source>
</evidence>
<keyword evidence="4 6" id="KW-0472">Membrane</keyword>
<feature type="transmembrane region" description="Helical" evidence="6">
    <location>
        <begin position="457"/>
        <end position="479"/>
    </location>
</feature>
<feature type="transmembrane region" description="Helical" evidence="6">
    <location>
        <begin position="240"/>
        <end position="258"/>
    </location>
</feature>
<feature type="compositionally biased region" description="Low complexity" evidence="5">
    <location>
        <begin position="1"/>
        <end position="17"/>
    </location>
</feature>
<name>A0A7R8H951_LEPSM</name>
<evidence type="ECO:0000256" key="2">
    <source>
        <dbReference type="ARBA" id="ARBA00022692"/>
    </source>
</evidence>
<dbReference type="Pfam" id="PF01490">
    <property type="entry name" value="Aa_trans"/>
    <property type="match status" value="1"/>
</dbReference>
<proteinExistence type="predicted"/>
<dbReference type="Gene3D" id="1.20.1740.10">
    <property type="entry name" value="Amino acid/polyamine transporter I"/>
    <property type="match status" value="1"/>
</dbReference>
<evidence type="ECO:0000313" key="8">
    <source>
        <dbReference type="EMBL" id="CAF2950823.1"/>
    </source>
</evidence>
<reference evidence="8" key="1">
    <citation type="submission" date="2021-02" db="EMBL/GenBank/DDBJ databases">
        <authorList>
            <person name="Bekaert M."/>
        </authorList>
    </citation>
    <scope>NUCLEOTIDE SEQUENCE</scope>
    <source>
        <strain evidence="8">IoA-00</strain>
    </source>
</reference>
<evidence type="ECO:0000259" key="7">
    <source>
        <dbReference type="Pfam" id="PF01490"/>
    </source>
</evidence>
<feature type="transmembrane region" description="Helical" evidence="6">
    <location>
        <begin position="211"/>
        <end position="228"/>
    </location>
</feature>
<dbReference type="OrthoDB" id="1684102at2759"/>
<organism evidence="8 9">
    <name type="scientific">Lepeophtheirus salmonis</name>
    <name type="common">Salmon louse</name>
    <name type="synonym">Caligus salmonis</name>
    <dbReference type="NCBI Taxonomy" id="72036"/>
    <lineage>
        <taxon>Eukaryota</taxon>
        <taxon>Metazoa</taxon>
        <taxon>Ecdysozoa</taxon>
        <taxon>Arthropoda</taxon>
        <taxon>Crustacea</taxon>
        <taxon>Multicrustacea</taxon>
        <taxon>Hexanauplia</taxon>
        <taxon>Copepoda</taxon>
        <taxon>Siphonostomatoida</taxon>
        <taxon>Caligidae</taxon>
        <taxon>Lepeophtheirus</taxon>
    </lineage>
</organism>
<keyword evidence="2 6" id="KW-0812">Transmembrane</keyword>
<feature type="region of interest" description="Disordered" evidence="5">
    <location>
        <begin position="1"/>
        <end position="59"/>
    </location>
</feature>
<dbReference type="EMBL" id="HG994584">
    <property type="protein sequence ID" value="CAF2950823.1"/>
    <property type="molecule type" value="Genomic_DNA"/>
</dbReference>
<feature type="domain" description="Amino acid transporter transmembrane" evidence="7">
    <location>
        <begin position="80"/>
        <end position="479"/>
    </location>
</feature>
<feature type="transmembrane region" description="Helical" evidence="6">
    <location>
        <begin position="308"/>
        <end position="332"/>
    </location>
</feature>
<feature type="transmembrane region" description="Helical" evidence="6">
    <location>
        <begin position="278"/>
        <end position="296"/>
    </location>
</feature>
<dbReference type="PANTHER" id="PTHR22950:SF349">
    <property type="entry name" value="AMINO ACID TRANSPORTER TRANSMEMBRANE DOMAIN-CONTAINING PROTEIN"/>
    <property type="match status" value="1"/>
</dbReference>
<dbReference type="GO" id="GO:0005774">
    <property type="term" value="C:vacuolar membrane"/>
    <property type="evidence" value="ECO:0007669"/>
    <property type="project" value="TreeGrafter"/>
</dbReference>
<dbReference type="GO" id="GO:0015179">
    <property type="term" value="F:L-amino acid transmembrane transporter activity"/>
    <property type="evidence" value="ECO:0007669"/>
    <property type="project" value="TreeGrafter"/>
</dbReference>
<dbReference type="Proteomes" id="UP000675881">
    <property type="component" value="Chromosome 5"/>
</dbReference>
<comment type="subcellular location">
    <subcellularLocation>
        <location evidence="1">Membrane</location>
        <topology evidence="1">Multi-pass membrane protein</topology>
    </subcellularLocation>
</comment>
<sequence length="491" mass="54929">MTDYGSLSSVNNNSILNEGNGSSGTKGEEDESRPLLCPPPLENPPEAAREDEETYQDMEEGRHPHAVVMTVRQQDVHALSNCDTMIHLLKGNIGTGILAIPNALQNSGLIFGVSGLVCMSSVCIYCMHKLVHSSHELCRRLGQHSMTYPEVAGNAFKTSNSSKLHILSPLAKNIVKLFLCIAQLGFCCVYLLFIAQHLEKLFKHRLGDIRILWYLATLLIPTCALCSVRNLKYLSPISMFANFLQFVGLALSFFYLLQDLPDDWDGDYYFSSWKQIPLYFGTAIYAFEGIGVVLPLENQMRTPQELRGWNGVLNTSMTIVSCLYIAVGFFGYLRYGNHLDGSITLKFPEGEWLAQIIFFSMCLAIFFSYALQFYVPLKTILPFVHKCVPEERHLLAEYVLRYTLVLFTFCCAAAIPQLDLLISLVGAVSSSTLALMAPAIIDTITFWPNMGPYKIRFLANLLIFSLGFIGFITGTYVSIEQIINGKSRSHH</sequence>
<dbReference type="AlphaFoldDB" id="A0A7R8H951"/>
<dbReference type="InterPro" id="IPR013057">
    <property type="entry name" value="AA_transpt_TM"/>
</dbReference>
<evidence type="ECO:0000313" key="9">
    <source>
        <dbReference type="Proteomes" id="UP000675881"/>
    </source>
</evidence>
<keyword evidence="3 6" id="KW-1133">Transmembrane helix</keyword>
<evidence type="ECO:0000256" key="6">
    <source>
        <dbReference type="SAM" id="Phobius"/>
    </source>
</evidence>
<dbReference type="PANTHER" id="PTHR22950">
    <property type="entry name" value="AMINO ACID TRANSPORTER"/>
    <property type="match status" value="1"/>
</dbReference>
<feature type="compositionally biased region" description="Acidic residues" evidence="5">
    <location>
        <begin position="49"/>
        <end position="58"/>
    </location>
</feature>
<accession>A0A7R8H951</accession>
<feature type="transmembrane region" description="Helical" evidence="6">
    <location>
        <begin position="352"/>
        <end position="377"/>
    </location>
</feature>
<evidence type="ECO:0000256" key="3">
    <source>
        <dbReference type="ARBA" id="ARBA00022989"/>
    </source>
</evidence>
<gene>
    <name evidence="8" type="ORF">LSAA_9912</name>
</gene>
<protein>
    <submittedName>
        <fullName evidence="8">SLC36A</fullName>
    </submittedName>
</protein>
<evidence type="ECO:0000256" key="1">
    <source>
        <dbReference type="ARBA" id="ARBA00004141"/>
    </source>
</evidence>
<evidence type="ECO:0000256" key="5">
    <source>
        <dbReference type="SAM" id="MobiDB-lite"/>
    </source>
</evidence>
<feature type="transmembrane region" description="Helical" evidence="6">
    <location>
        <begin position="174"/>
        <end position="195"/>
    </location>
</feature>
<keyword evidence="9" id="KW-1185">Reference proteome</keyword>
<feature type="transmembrane region" description="Helical" evidence="6">
    <location>
        <begin position="421"/>
        <end position="445"/>
    </location>
</feature>